<evidence type="ECO:0000259" key="3">
    <source>
        <dbReference type="Pfam" id="PF02397"/>
    </source>
</evidence>
<proteinExistence type="inferred from homology"/>
<evidence type="ECO:0000256" key="1">
    <source>
        <dbReference type="ARBA" id="ARBA00006464"/>
    </source>
</evidence>
<keyword evidence="2" id="KW-0472">Membrane</keyword>
<dbReference type="EMBL" id="FR854372">
    <property type="protein sequence ID" value="CCC04641.1"/>
    <property type="molecule type" value="Genomic_DNA"/>
</dbReference>
<reference evidence="4" key="2">
    <citation type="submission" date="2011-05" db="EMBL/GenBank/DDBJ databases">
        <authorList>
            <person name="Davey R."/>
        </authorList>
    </citation>
    <scope>NUCLEOTIDE SEQUENCE</scope>
    <source>
        <strain evidence="4">ATCC 53608</strain>
    </source>
</reference>
<dbReference type="PANTHER" id="PTHR30576">
    <property type="entry name" value="COLANIC BIOSYNTHESIS UDP-GLUCOSE LIPID CARRIER TRANSFERASE"/>
    <property type="match status" value="1"/>
</dbReference>
<protein>
    <submittedName>
        <fullName evidence="4">Putative sugar transferase</fullName>
    </submittedName>
</protein>
<accession>A0A0S4NNE9</accession>
<keyword evidence="4" id="KW-0808">Transferase</keyword>
<dbReference type="InterPro" id="IPR003362">
    <property type="entry name" value="Bact_transf"/>
</dbReference>
<reference evidence="4" key="1">
    <citation type="journal article" date="2011" name="J. Bacteriol.">
        <title>Genome sequence of the vertebrate gut symbiont Lactobacillus reuteri ATCC 53608.</title>
        <authorList>
            <person name="Heavens D."/>
            <person name="Tailford L.E."/>
            <person name="Crossman L."/>
            <person name="Jeffers F."/>
            <person name="Mackenzie D.A."/>
            <person name="Caccamo M."/>
            <person name="Juge N."/>
        </authorList>
    </citation>
    <scope>NUCLEOTIDE SEQUENCE [LARGE SCALE GENOMIC DNA]</scope>
    <source>
        <strain evidence="4">ATCC 53608</strain>
    </source>
</reference>
<keyword evidence="2" id="KW-1133">Transmembrane helix</keyword>
<dbReference type="AlphaFoldDB" id="F8KGP0"/>
<evidence type="ECO:0000256" key="2">
    <source>
        <dbReference type="SAM" id="Phobius"/>
    </source>
</evidence>
<comment type="similarity">
    <text evidence="1">Belongs to the bacterial sugar transferase family.</text>
</comment>
<dbReference type="GO" id="GO:0016780">
    <property type="term" value="F:phosphotransferase activity, for other substituted phosphate groups"/>
    <property type="evidence" value="ECO:0007669"/>
    <property type="project" value="TreeGrafter"/>
</dbReference>
<gene>
    <name evidence="4" type="ORF">LRATCC53608_1887</name>
</gene>
<dbReference type="HOGENOM" id="CLU_024920_1_2_9"/>
<evidence type="ECO:0000313" key="4">
    <source>
        <dbReference type="EMBL" id="CCC04641.1"/>
    </source>
</evidence>
<feature type="domain" description="Bacterial sugar transferase" evidence="3">
    <location>
        <begin position="24"/>
        <end position="203"/>
    </location>
</feature>
<dbReference type="PANTHER" id="PTHR30576:SF10">
    <property type="entry name" value="SLL5057 PROTEIN"/>
    <property type="match status" value="1"/>
</dbReference>
<accession>F8KGP0</accession>
<organism evidence="4">
    <name type="scientific">Limosilactobacillus reuteri subsp. suis (strain ATCC 53608 / LMG 31752 / 1063)</name>
    <name type="common">Lactobacillus reuteri</name>
    <dbReference type="NCBI Taxonomy" id="927703"/>
    <lineage>
        <taxon>Bacteria</taxon>
        <taxon>Bacillati</taxon>
        <taxon>Bacillota</taxon>
        <taxon>Bacilli</taxon>
        <taxon>Lactobacillales</taxon>
        <taxon>Lactobacillaceae</taxon>
        <taxon>Limosilactobacillus</taxon>
    </lineage>
</organism>
<feature type="transmembrane region" description="Helical" evidence="2">
    <location>
        <begin position="29"/>
        <end position="50"/>
    </location>
</feature>
<name>F8KGP0_LIMR5</name>
<dbReference type="Pfam" id="PF02397">
    <property type="entry name" value="Bac_transf"/>
    <property type="match status" value="1"/>
</dbReference>
<dbReference type="RefSeq" id="WP_003676739.1">
    <property type="nucleotide sequence ID" value="NZ_JBKZDC010000049.1"/>
</dbReference>
<keyword evidence="2" id="KW-0812">Transmembrane</keyword>
<sequence length="218" mass="24978">MDGKLKNANVEQISNFSWYRDVCKRFFDFVFSLIGILVLAVPMLIIAIVIKIDSPKEQILFRQKRIGKNNHEFTIYKFRSMRQDAPHEVATKNFENPEAYITPVGKFIRKASLDELPQLFNVFKGEMSIVGPRPLIPNEGKVLELRDEYGANKILPGITGLAQVHGRDEITDEHKASYDGKYALNMSLLLDVSIIFRTIFDVVLSRGVYEGKQDRRNV</sequence>